<gene>
    <name evidence="1" type="ORF">CEV34_4367</name>
</gene>
<proteinExistence type="predicted"/>
<dbReference type="EMBL" id="NNRM01000044">
    <property type="protein sequence ID" value="OYR22535.1"/>
    <property type="molecule type" value="Genomic_DNA"/>
</dbReference>
<organism evidence="1 2">
    <name type="scientific">Brucella pseudogrignonensis</name>
    <dbReference type="NCBI Taxonomy" id="419475"/>
    <lineage>
        <taxon>Bacteria</taxon>
        <taxon>Pseudomonadati</taxon>
        <taxon>Pseudomonadota</taxon>
        <taxon>Alphaproteobacteria</taxon>
        <taxon>Hyphomicrobiales</taxon>
        <taxon>Brucellaceae</taxon>
        <taxon>Brucella/Ochrobactrum group</taxon>
        <taxon>Brucella</taxon>
    </lineage>
</organism>
<keyword evidence="2" id="KW-1185">Reference proteome</keyword>
<accession>A0A256G5X6</accession>
<sequence>MFGCGRQTIIFVYPEPFSVSGRYRLNFAPQGRLATMLIITLGLYGAAK</sequence>
<name>A0A256G5X6_9HYPH</name>
<comment type="caution">
    <text evidence="1">The sequence shown here is derived from an EMBL/GenBank/DDBJ whole genome shotgun (WGS) entry which is preliminary data.</text>
</comment>
<reference evidence="1 2" key="1">
    <citation type="submission" date="2017-07" db="EMBL/GenBank/DDBJ databases">
        <title>Phylogenetic study on the rhizospheric bacterium Ochrobactrum sp. A44.</title>
        <authorList>
            <person name="Krzyzanowska D.M."/>
            <person name="Ossowicki A."/>
            <person name="Rajewska M."/>
            <person name="Maciag T."/>
            <person name="Kaczynski Z."/>
            <person name="Czerwicka M."/>
            <person name="Jafra S."/>
        </authorList>
    </citation>
    <scope>NUCLEOTIDE SEQUENCE [LARGE SCALE GENOMIC DNA]</scope>
    <source>
        <strain evidence="1 2">CCUG 30717</strain>
    </source>
</reference>
<dbReference type="Proteomes" id="UP000216188">
    <property type="component" value="Unassembled WGS sequence"/>
</dbReference>
<evidence type="ECO:0000313" key="2">
    <source>
        <dbReference type="Proteomes" id="UP000216188"/>
    </source>
</evidence>
<protein>
    <submittedName>
        <fullName evidence="1">Uncharacterized protein</fullName>
    </submittedName>
</protein>
<evidence type="ECO:0000313" key="1">
    <source>
        <dbReference type="EMBL" id="OYR22535.1"/>
    </source>
</evidence>
<dbReference type="AlphaFoldDB" id="A0A256G5X6"/>